<dbReference type="SMART" id="SM00671">
    <property type="entry name" value="SEL1"/>
    <property type="match status" value="3"/>
</dbReference>
<keyword evidence="3" id="KW-1185">Reference proteome</keyword>
<dbReference type="AlphaFoldDB" id="A0A9N9J285"/>
<name>A0A9N9J285_9GLOM</name>
<dbReference type="InterPro" id="IPR011990">
    <property type="entry name" value="TPR-like_helical_dom_sf"/>
</dbReference>
<accession>A0A9N9J285</accession>
<gene>
    <name evidence="2" type="ORF">ALEPTO_LOCUS13697</name>
</gene>
<dbReference type="Gene3D" id="1.25.40.10">
    <property type="entry name" value="Tetratricopeptide repeat domain"/>
    <property type="match status" value="1"/>
</dbReference>
<sequence>YIKTLNLSETVKQLQAATIEIPNDNSYTKYLFLLGYFYIHGLGVQKNIDFAFEYFKTAAENGDVLGSLWLGSCYLENIGTPTTNYENNKREGIHWYAKSAKSGNHAAQSFLAEYYTLQPNYDPVKSFRWRNLGAENGNRAAQLVTARLYIH</sequence>
<dbReference type="PANTHER" id="PTHR11102:SF160">
    <property type="entry name" value="ERAD-ASSOCIATED E3 UBIQUITIN-PROTEIN LIGASE COMPONENT HRD3"/>
    <property type="match status" value="1"/>
</dbReference>
<organism evidence="2 3">
    <name type="scientific">Ambispora leptoticha</name>
    <dbReference type="NCBI Taxonomy" id="144679"/>
    <lineage>
        <taxon>Eukaryota</taxon>
        <taxon>Fungi</taxon>
        <taxon>Fungi incertae sedis</taxon>
        <taxon>Mucoromycota</taxon>
        <taxon>Glomeromycotina</taxon>
        <taxon>Glomeromycetes</taxon>
        <taxon>Archaeosporales</taxon>
        <taxon>Ambisporaceae</taxon>
        <taxon>Ambispora</taxon>
    </lineage>
</organism>
<dbReference type="EMBL" id="CAJVPS010046673">
    <property type="protein sequence ID" value="CAG8761627.1"/>
    <property type="molecule type" value="Genomic_DNA"/>
</dbReference>
<dbReference type="InterPro" id="IPR006597">
    <property type="entry name" value="Sel1-like"/>
</dbReference>
<feature type="non-terminal residue" evidence="2">
    <location>
        <position position="1"/>
    </location>
</feature>
<dbReference type="OrthoDB" id="2384430at2759"/>
<protein>
    <submittedName>
        <fullName evidence="2">8579_t:CDS:1</fullName>
    </submittedName>
</protein>
<dbReference type="PANTHER" id="PTHR11102">
    <property type="entry name" value="SEL-1-LIKE PROTEIN"/>
    <property type="match status" value="1"/>
</dbReference>
<evidence type="ECO:0000256" key="1">
    <source>
        <dbReference type="ARBA" id="ARBA00038101"/>
    </source>
</evidence>
<evidence type="ECO:0000313" key="2">
    <source>
        <dbReference type="EMBL" id="CAG8761627.1"/>
    </source>
</evidence>
<dbReference type="InterPro" id="IPR050767">
    <property type="entry name" value="Sel1_AlgK"/>
</dbReference>
<dbReference type="SUPFAM" id="SSF81901">
    <property type="entry name" value="HCP-like"/>
    <property type="match status" value="1"/>
</dbReference>
<reference evidence="2" key="1">
    <citation type="submission" date="2021-06" db="EMBL/GenBank/DDBJ databases">
        <authorList>
            <person name="Kallberg Y."/>
            <person name="Tangrot J."/>
            <person name="Rosling A."/>
        </authorList>
    </citation>
    <scope>NUCLEOTIDE SEQUENCE</scope>
    <source>
        <strain evidence="2">FL130A</strain>
    </source>
</reference>
<comment type="caution">
    <text evidence="2">The sequence shown here is derived from an EMBL/GenBank/DDBJ whole genome shotgun (WGS) entry which is preliminary data.</text>
</comment>
<proteinExistence type="inferred from homology"/>
<comment type="similarity">
    <text evidence="1">Belongs to the sel-1 family.</text>
</comment>
<dbReference type="Proteomes" id="UP000789508">
    <property type="component" value="Unassembled WGS sequence"/>
</dbReference>
<dbReference type="Pfam" id="PF08238">
    <property type="entry name" value="Sel1"/>
    <property type="match status" value="3"/>
</dbReference>
<feature type="non-terminal residue" evidence="2">
    <location>
        <position position="151"/>
    </location>
</feature>
<evidence type="ECO:0000313" key="3">
    <source>
        <dbReference type="Proteomes" id="UP000789508"/>
    </source>
</evidence>